<reference evidence="2" key="1">
    <citation type="submission" date="2016-12" db="EMBL/GenBank/DDBJ databases">
        <title>Comparative genomic analysis reveals the diversity, evolution, and environmental adaptation strategies of the genus Vibrio.</title>
        <authorList>
            <person name="Lin H."/>
            <person name="Wang X."/>
            <person name="Zhang X.-H."/>
        </authorList>
    </citation>
    <scope>NUCLEOTIDE SEQUENCE [LARGE SCALE GENOMIC DNA]</scope>
    <source>
        <strain evidence="2">QT6D1</strain>
        <plasmid evidence="2">unnamed</plasmid>
    </source>
</reference>
<proteinExistence type="predicted"/>
<sequence>MQKIIIQFTQDGRYIDNAWEGRFQALKGDQKAVSPSLAMRLVGQRLAHAVLGEDGKPLTLSEK</sequence>
<dbReference type="KEGG" id="vsh:BSZ05_26550"/>
<keyword evidence="1" id="KW-0614">Plasmid</keyword>
<geneLocation type="plasmid" evidence="1 2">
    <name>unnamed</name>
</geneLocation>
<evidence type="ECO:0000313" key="1">
    <source>
        <dbReference type="EMBL" id="ASI93413.1"/>
    </source>
</evidence>
<organism evidence="1 2">
    <name type="scientific">Vibrio mediterranei</name>
    <dbReference type="NCBI Taxonomy" id="689"/>
    <lineage>
        <taxon>Bacteria</taxon>
        <taxon>Pseudomonadati</taxon>
        <taxon>Pseudomonadota</taxon>
        <taxon>Gammaproteobacteria</taxon>
        <taxon>Vibrionales</taxon>
        <taxon>Vibrionaceae</taxon>
        <taxon>Vibrio</taxon>
    </lineage>
</organism>
<dbReference type="Proteomes" id="UP000197092">
    <property type="component" value="Plasmid unnamed"/>
</dbReference>
<protein>
    <submittedName>
        <fullName evidence="1">Uncharacterized protein</fullName>
    </submittedName>
</protein>
<name>A0AAN1FMK3_9VIBR</name>
<dbReference type="RefSeq" id="WP_038231333.1">
    <property type="nucleotide sequence ID" value="NZ_CP018310.1"/>
</dbReference>
<evidence type="ECO:0000313" key="2">
    <source>
        <dbReference type="Proteomes" id="UP000197092"/>
    </source>
</evidence>
<accession>A0AAN1FMK3</accession>
<dbReference type="AlphaFoldDB" id="A0AAN1FMK3"/>
<dbReference type="EMBL" id="CP018310">
    <property type="protein sequence ID" value="ASI93413.1"/>
    <property type="molecule type" value="Genomic_DNA"/>
</dbReference>
<gene>
    <name evidence="1" type="ORF">BSZ05_26550</name>
</gene>